<dbReference type="AlphaFoldDB" id="A0A6N4WF43"/>
<feature type="transmembrane region" description="Helical" evidence="1">
    <location>
        <begin position="101"/>
        <end position="121"/>
    </location>
</feature>
<keyword evidence="1" id="KW-0472">Membrane</keyword>
<protein>
    <recommendedName>
        <fullName evidence="2">EccD-like transmembrane domain-containing protein</fullName>
    </recommendedName>
</protein>
<proteinExistence type="predicted"/>
<keyword evidence="1" id="KW-1133">Transmembrane helix</keyword>
<feature type="transmembrane region" description="Helical" evidence="1">
    <location>
        <begin position="204"/>
        <end position="222"/>
    </location>
</feature>
<dbReference type="Gene3D" id="3.10.20.90">
    <property type="entry name" value="Phosphatidylinositol 3-kinase Catalytic Subunit, Chain A, domain 1"/>
    <property type="match status" value="1"/>
</dbReference>
<evidence type="ECO:0000259" key="2">
    <source>
        <dbReference type="Pfam" id="PF19053"/>
    </source>
</evidence>
<dbReference type="KEGG" id="many:MANY_50460"/>
<sequence length="414" mass="41051">MSIRSALTEVDVELPADLAVAELLPTVVDLVGEIPFPGPLRLARPDGTVVDVRASLAECGVHDGDVLFLVPVDLPDPPVPVEVGAAVAQLSEQGGRAVPDWATAVLVTAWSAIAVVTALCVGSRTTGVSLVFATAAIAFTLWAAVRVRRHRTASTGLGVIAAVVGTVSAWGMVPGLAGGMLGSSALAGVALVAWRVLDHGAQVFVPLSGVGLTSAATAAAVMSDVLPAAAAGPPMGTAAVAMLAVSPRWSLRAGGVSPSAHPQDVKSGVGRARSALAATVAAAAGVGMSGVMMTAAWSAEPGWAATFTGLLSAEFLLRSRFHQGCPSWWVMMSAAASAATVSTGLLTRSAPWATGWVCAAVLTVAAGTVVGSTAAARSVLAARALGILDVVVGAAVVPTACAAAGVFTAIGALR</sequence>
<dbReference type="InterPro" id="IPR024962">
    <property type="entry name" value="YukD-like"/>
</dbReference>
<feature type="transmembrane region" description="Helical" evidence="1">
    <location>
        <begin position="275"/>
        <end position="297"/>
    </location>
</feature>
<gene>
    <name evidence="3" type="ORF">MANY_50460</name>
</gene>
<evidence type="ECO:0000313" key="4">
    <source>
        <dbReference type="Proteomes" id="UP000467249"/>
    </source>
</evidence>
<reference evidence="3 4" key="1">
    <citation type="journal article" date="2019" name="Emerg. Microbes Infect.">
        <title>Comprehensive subspecies identification of 175 nontuberculous mycobacteria species based on 7547 genomic profiles.</title>
        <authorList>
            <person name="Matsumoto Y."/>
            <person name="Kinjo T."/>
            <person name="Motooka D."/>
            <person name="Nabeya D."/>
            <person name="Jung N."/>
            <person name="Uechi K."/>
            <person name="Horii T."/>
            <person name="Iida T."/>
            <person name="Fujita J."/>
            <person name="Nakamura S."/>
        </authorList>
    </citation>
    <scope>NUCLEOTIDE SEQUENCE [LARGE SCALE GENOMIC DNA]</scope>
    <source>
        <strain evidence="3 4">JCM 30275</strain>
    </source>
</reference>
<evidence type="ECO:0000313" key="3">
    <source>
        <dbReference type="EMBL" id="BBZ79709.1"/>
    </source>
</evidence>
<dbReference type="Pfam" id="PF19053">
    <property type="entry name" value="EccD"/>
    <property type="match status" value="1"/>
</dbReference>
<feature type="transmembrane region" description="Helical" evidence="1">
    <location>
        <begin position="387"/>
        <end position="413"/>
    </location>
</feature>
<name>A0A6N4WF43_9MYCO</name>
<dbReference type="Pfam" id="PF08817">
    <property type="entry name" value="YukD"/>
    <property type="match status" value="1"/>
</dbReference>
<accession>A0A6N4WF43</accession>
<keyword evidence="4" id="KW-1185">Reference proteome</keyword>
<organism evidence="3 4">
    <name type="scientific">Mycolicibacterium anyangense</name>
    <dbReference type="NCBI Taxonomy" id="1431246"/>
    <lineage>
        <taxon>Bacteria</taxon>
        <taxon>Bacillati</taxon>
        <taxon>Actinomycetota</taxon>
        <taxon>Actinomycetes</taxon>
        <taxon>Mycobacteriales</taxon>
        <taxon>Mycobacteriaceae</taxon>
        <taxon>Mycolicibacterium</taxon>
    </lineage>
</organism>
<feature type="transmembrane region" description="Helical" evidence="1">
    <location>
        <begin position="353"/>
        <end position="375"/>
    </location>
</feature>
<feature type="transmembrane region" description="Helical" evidence="1">
    <location>
        <begin position="152"/>
        <end position="170"/>
    </location>
</feature>
<dbReference type="InterPro" id="IPR044049">
    <property type="entry name" value="EccD_transm"/>
</dbReference>
<evidence type="ECO:0000256" key="1">
    <source>
        <dbReference type="SAM" id="Phobius"/>
    </source>
</evidence>
<keyword evidence="1" id="KW-0812">Transmembrane</keyword>
<dbReference type="EMBL" id="AP022620">
    <property type="protein sequence ID" value="BBZ79709.1"/>
    <property type="molecule type" value="Genomic_DNA"/>
</dbReference>
<dbReference type="Proteomes" id="UP000467249">
    <property type="component" value="Chromosome"/>
</dbReference>
<feature type="domain" description="EccD-like transmembrane" evidence="2">
    <location>
        <begin position="103"/>
        <end position="412"/>
    </location>
</feature>
<feature type="transmembrane region" description="Helical" evidence="1">
    <location>
        <begin position="328"/>
        <end position="347"/>
    </location>
</feature>
<feature type="transmembrane region" description="Helical" evidence="1">
    <location>
        <begin position="127"/>
        <end position="145"/>
    </location>
</feature>